<comment type="caution">
    <text evidence="1">The sequence shown here is derived from an EMBL/GenBank/DDBJ whole genome shotgun (WGS) entry which is preliminary data.</text>
</comment>
<keyword evidence="2" id="KW-1185">Reference proteome</keyword>
<gene>
    <name evidence="1" type="ORF">PG997_011101</name>
</gene>
<evidence type="ECO:0000313" key="1">
    <source>
        <dbReference type="EMBL" id="KAK8070898.1"/>
    </source>
</evidence>
<dbReference type="EMBL" id="JAQQWN010000008">
    <property type="protein sequence ID" value="KAK8070898.1"/>
    <property type="molecule type" value="Genomic_DNA"/>
</dbReference>
<accession>A0ABR1VI76</accession>
<proteinExistence type="predicted"/>
<sequence length="150" mass="16433">MLTAEIPAAIDLARFNELISSNLQDMPHGQAVDVLRSTMNTTLHMICCGYANVSFRNVSHDDDEAQSELESILVSSPSKGQAQDPCPKTPYPCFWTGGSQTIYTTGLMPRFGHSGPTDYAIHIHGHAAWPPHAECQQHQMKKGVPCHAMT</sequence>
<dbReference type="RefSeq" id="XP_066664706.1">
    <property type="nucleotide sequence ID" value="XM_066815416.1"/>
</dbReference>
<reference evidence="1 2" key="1">
    <citation type="submission" date="2023-01" db="EMBL/GenBank/DDBJ databases">
        <title>Analysis of 21 Apiospora genomes using comparative genomics revels a genus with tremendous synthesis potential of carbohydrate active enzymes and secondary metabolites.</title>
        <authorList>
            <person name="Sorensen T."/>
        </authorList>
    </citation>
    <scope>NUCLEOTIDE SEQUENCE [LARGE SCALE GENOMIC DNA]</scope>
    <source>
        <strain evidence="1 2">CBS 114990</strain>
    </source>
</reference>
<protein>
    <submittedName>
        <fullName evidence="1">Uncharacterized protein</fullName>
    </submittedName>
</protein>
<name>A0ABR1VI76_9PEZI</name>
<evidence type="ECO:0000313" key="2">
    <source>
        <dbReference type="Proteomes" id="UP001433268"/>
    </source>
</evidence>
<dbReference type="Proteomes" id="UP001433268">
    <property type="component" value="Unassembled WGS sequence"/>
</dbReference>
<organism evidence="1 2">
    <name type="scientific">Apiospora hydei</name>
    <dbReference type="NCBI Taxonomy" id="1337664"/>
    <lineage>
        <taxon>Eukaryota</taxon>
        <taxon>Fungi</taxon>
        <taxon>Dikarya</taxon>
        <taxon>Ascomycota</taxon>
        <taxon>Pezizomycotina</taxon>
        <taxon>Sordariomycetes</taxon>
        <taxon>Xylariomycetidae</taxon>
        <taxon>Amphisphaeriales</taxon>
        <taxon>Apiosporaceae</taxon>
        <taxon>Apiospora</taxon>
    </lineage>
</organism>
<dbReference type="GeneID" id="92048476"/>